<protein>
    <recommendedName>
        <fullName evidence="6">Phosphoenolpyruvate synthase</fullName>
    </recommendedName>
</protein>
<evidence type="ECO:0000259" key="2">
    <source>
        <dbReference type="Pfam" id="PF00391"/>
    </source>
</evidence>
<evidence type="ECO:0008006" key="6">
    <source>
        <dbReference type="Google" id="ProtNLM"/>
    </source>
</evidence>
<dbReference type="Gene3D" id="3.30.1490.20">
    <property type="entry name" value="ATP-grasp fold, A domain"/>
    <property type="match status" value="1"/>
</dbReference>
<dbReference type="SUPFAM" id="SSF52009">
    <property type="entry name" value="Phosphohistidine domain"/>
    <property type="match status" value="1"/>
</dbReference>
<dbReference type="Proteomes" id="UP000827092">
    <property type="component" value="Unassembled WGS sequence"/>
</dbReference>
<dbReference type="GO" id="GO:0005524">
    <property type="term" value="F:ATP binding"/>
    <property type="evidence" value="ECO:0007669"/>
    <property type="project" value="InterPro"/>
</dbReference>
<dbReference type="Pfam" id="PF01326">
    <property type="entry name" value="PPDK_N"/>
    <property type="match status" value="1"/>
</dbReference>
<dbReference type="Pfam" id="PF00391">
    <property type="entry name" value="PEP-utilizers"/>
    <property type="match status" value="1"/>
</dbReference>
<name>A0AAV6VEE6_9ARAC</name>
<evidence type="ECO:0000256" key="1">
    <source>
        <dbReference type="ARBA" id="ARBA00007837"/>
    </source>
</evidence>
<sequence length="1317" mass="148976">MGAAVATPLAIIASSIFSAKSWVYGIKWLISYVYIELFRRRTKRRFDLYDVMAEHDPYKVNFLTPPVEVALESPLPEEQMANTADEVFFHGTNSKSESLTVRLARGPDHESEAFVRLRMSDGRTYELREARGLQQSNCDSRVFSCGDLQLQHISPMRRWRIFFNGVMRDVTDISKFPKKMVRVKFVFQWCSSSDAFDFASDINSRDLATAFAKTEWDERLPPLEQLQSAMNCYTQAGIMHGNVTIDGSEDEYNIYLFGERTRFLGNTTLTAGMEFFQIIARTDKDGRFIYMMEVSIARIVETLRFGFLVQPTGQMAKISDADQAMEKLLENSEAKVIKTRFHADDKLYEMKAELAEDQAHFQSNKNWSGRILIDPINIKLNSFEGSGVVLKGKMKMMHRRSIIKPPTLQIPPVIPSVVHFNEEICQLPEITGGKGSSLGKLTELSKDFQNFVVPNGIVVTTAAYDKFISKEVIQEIKNLENCVYNNKCADIKNVCQKVIEKVISSKIPDFVQQKIVQSLKKEFPDNKNELKFAVRSSCTGEDTEQMSAAGQMETFLGVTGIDEILSAVKKCWASQFSHIAVEYKRQNGQPLNCPMAVVVQQMVSCDVAGVLFTCDPLTGDPTKMSVTANYGLGESVVSGSEEPDTIELKRNEDDKLSVVNKIIGSKGRRIVMQDGEGTTLQEVPEHERSACCLSDENAIRLGDIAVKLHKSYRSHRDIEWGYWNNNLYIFQSRPVTSGTGETDYEIDHEFDAPMRVENEFFTVANVGEVMPGATSPLGLEVIHKFFNIVFQRPTVSDWQVELRCQYFPNGMVSMFNHVMFYCVDLFRRVDDKAATEAGIVAMFGRLMDYDELYDLALLRHGETRQKRKSPVKELFKRFMRMFFTADKVLKQCREAYRKYRIPVEKCKTSQELFDSLMYACTDLSEVFAAHMVCSESSSLWTMIVFTVLRKANGGELNADVYADFASLVTIASDVESADVPASLEKLSSCIAKDVKPEDFKKMNAGEALKWLESSSSQSGGKYREFLQKHGHRCLKEFDVYSSTWQTEPKSLIQLLQNTIGNKKKSKADSKNEDFNTLISKMTIPLNFKQRLALRFLIPLSRKGVQHRENSKSLLIRALDAWRIGYTRLAHMMVEEGRIPEPDLLFFMRIEEIKELLVNRSPRIIARANHRRRRHPILDKYIFEEISKGVPVPINLDTQPIITSDDSLQMTGIPVSQGVTKGYVRVAVTLEEAASLQPGEILVTYSTDIGWSPYFPFLAGVVTELGGLISHGAVVSREYGIPCIAGLHGATRQFQTGDYALLNGNKGILQKLPKPETS</sequence>
<dbReference type="PANTHER" id="PTHR43615:SF1">
    <property type="entry name" value="PPDK_N DOMAIN-CONTAINING PROTEIN"/>
    <property type="match status" value="1"/>
</dbReference>
<dbReference type="Gene3D" id="3.30.470.20">
    <property type="entry name" value="ATP-grasp fold, B domain"/>
    <property type="match status" value="1"/>
</dbReference>
<evidence type="ECO:0000313" key="5">
    <source>
        <dbReference type="Proteomes" id="UP000827092"/>
    </source>
</evidence>
<dbReference type="InterPro" id="IPR036637">
    <property type="entry name" value="Phosphohistidine_dom_sf"/>
</dbReference>
<keyword evidence="5" id="KW-1185">Reference proteome</keyword>
<evidence type="ECO:0000259" key="3">
    <source>
        <dbReference type="Pfam" id="PF01326"/>
    </source>
</evidence>
<comment type="caution">
    <text evidence="4">The sequence shown here is derived from an EMBL/GenBank/DDBJ whole genome shotgun (WGS) entry which is preliminary data.</text>
</comment>
<proteinExistence type="inferred from homology"/>
<comment type="similarity">
    <text evidence="1">Belongs to the PEP-utilizing enzyme family.</text>
</comment>
<organism evidence="4 5">
    <name type="scientific">Oedothorax gibbosus</name>
    <dbReference type="NCBI Taxonomy" id="931172"/>
    <lineage>
        <taxon>Eukaryota</taxon>
        <taxon>Metazoa</taxon>
        <taxon>Ecdysozoa</taxon>
        <taxon>Arthropoda</taxon>
        <taxon>Chelicerata</taxon>
        <taxon>Arachnida</taxon>
        <taxon>Araneae</taxon>
        <taxon>Araneomorphae</taxon>
        <taxon>Entelegynae</taxon>
        <taxon>Araneoidea</taxon>
        <taxon>Linyphiidae</taxon>
        <taxon>Erigoninae</taxon>
        <taxon>Oedothorax</taxon>
    </lineage>
</organism>
<dbReference type="PANTHER" id="PTHR43615">
    <property type="entry name" value="PHOSPHOENOLPYRUVATE SYNTHASE-RELATED"/>
    <property type="match status" value="1"/>
</dbReference>
<evidence type="ECO:0000313" key="4">
    <source>
        <dbReference type="EMBL" id="KAG8194954.1"/>
    </source>
</evidence>
<dbReference type="InterPro" id="IPR013815">
    <property type="entry name" value="ATP_grasp_subdomain_1"/>
</dbReference>
<dbReference type="Gene3D" id="3.50.30.10">
    <property type="entry name" value="Phosphohistidine domain"/>
    <property type="match status" value="1"/>
</dbReference>
<dbReference type="InterPro" id="IPR051549">
    <property type="entry name" value="PEP_Utilizing_Enz"/>
</dbReference>
<reference evidence="4 5" key="1">
    <citation type="journal article" date="2022" name="Nat. Ecol. Evol.">
        <title>A masculinizing supergene underlies an exaggerated male reproductive morph in a spider.</title>
        <authorList>
            <person name="Hendrickx F."/>
            <person name="De Corte Z."/>
            <person name="Sonet G."/>
            <person name="Van Belleghem S.M."/>
            <person name="Kostlbacher S."/>
            <person name="Vangestel C."/>
        </authorList>
    </citation>
    <scope>NUCLEOTIDE SEQUENCE [LARGE SCALE GENOMIC DNA]</scope>
    <source>
        <strain evidence="4">W744_W776</strain>
    </source>
</reference>
<dbReference type="GO" id="GO:0016301">
    <property type="term" value="F:kinase activity"/>
    <property type="evidence" value="ECO:0007669"/>
    <property type="project" value="InterPro"/>
</dbReference>
<dbReference type="InterPro" id="IPR008279">
    <property type="entry name" value="PEP-util_enz_mobile_dom"/>
</dbReference>
<gene>
    <name evidence="4" type="ORF">JTE90_021415</name>
</gene>
<dbReference type="SUPFAM" id="SSF56059">
    <property type="entry name" value="Glutathione synthetase ATP-binding domain-like"/>
    <property type="match status" value="1"/>
</dbReference>
<accession>A0AAV6VEE6</accession>
<feature type="domain" description="PEP-utilising enzyme mobile" evidence="2">
    <location>
        <begin position="1236"/>
        <end position="1306"/>
    </location>
</feature>
<dbReference type="InterPro" id="IPR002192">
    <property type="entry name" value="PPDK_AMP/ATP-bd"/>
</dbReference>
<dbReference type="EMBL" id="JAFNEN010000096">
    <property type="protein sequence ID" value="KAG8194954.1"/>
    <property type="molecule type" value="Genomic_DNA"/>
</dbReference>
<feature type="domain" description="Pyruvate phosphate dikinase AMP/ATP-binding" evidence="3">
    <location>
        <begin position="430"/>
        <end position="744"/>
    </location>
</feature>